<organism evidence="2 3">
    <name type="scientific">Spizellomyces punctatus (strain DAOM BR117)</name>
    <dbReference type="NCBI Taxonomy" id="645134"/>
    <lineage>
        <taxon>Eukaryota</taxon>
        <taxon>Fungi</taxon>
        <taxon>Fungi incertae sedis</taxon>
        <taxon>Chytridiomycota</taxon>
        <taxon>Chytridiomycota incertae sedis</taxon>
        <taxon>Chytridiomycetes</taxon>
        <taxon>Spizellomycetales</taxon>
        <taxon>Spizellomycetaceae</taxon>
        <taxon>Spizellomyces</taxon>
    </lineage>
</organism>
<dbReference type="Proteomes" id="UP000053201">
    <property type="component" value="Unassembled WGS sequence"/>
</dbReference>
<dbReference type="VEuPathDB" id="FungiDB:SPPG_06434"/>
<dbReference type="PANTHER" id="PTHR13847:SF150">
    <property type="entry name" value="OXIDOREDUCTASE TDA3-RELATED"/>
    <property type="match status" value="1"/>
</dbReference>
<dbReference type="OrthoDB" id="498204at2759"/>
<dbReference type="STRING" id="645134.A0A0L0H904"/>
<evidence type="ECO:0000313" key="2">
    <source>
        <dbReference type="EMBL" id="KNC98015.1"/>
    </source>
</evidence>
<reference evidence="2 3" key="1">
    <citation type="submission" date="2009-08" db="EMBL/GenBank/DDBJ databases">
        <title>The Genome Sequence of Spizellomyces punctatus strain DAOM BR117.</title>
        <authorList>
            <consortium name="The Broad Institute Genome Sequencing Platform"/>
            <person name="Russ C."/>
            <person name="Cuomo C."/>
            <person name="Shea T."/>
            <person name="Young S.K."/>
            <person name="Zeng Q."/>
            <person name="Koehrsen M."/>
            <person name="Haas B."/>
            <person name="Borodovsky M."/>
            <person name="Guigo R."/>
            <person name="Alvarado L."/>
            <person name="Berlin A."/>
            <person name="Bochicchio J."/>
            <person name="Borenstein D."/>
            <person name="Chapman S."/>
            <person name="Chen Z."/>
            <person name="Engels R."/>
            <person name="Freedman E."/>
            <person name="Gellesch M."/>
            <person name="Goldberg J."/>
            <person name="Griggs A."/>
            <person name="Gujja S."/>
            <person name="Heiman D."/>
            <person name="Hepburn T."/>
            <person name="Howarth C."/>
            <person name="Jen D."/>
            <person name="Larson L."/>
            <person name="Lewis B."/>
            <person name="Mehta T."/>
            <person name="Park D."/>
            <person name="Pearson M."/>
            <person name="Roberts A."/>
            <person name="Saif S."/>
            <person name="Shenoy N."/>
            <person name="Sisk P."/>
            <person name="Stolte C."/>
            <person name="Sykes S."/>
            <person name="Thomson T."/>
            <person name="Walk T."/>
            <person name="White J."/>
            <person name="Yandava C."/>
            <person name="Burger G."/>
            <person name="Gray M.W."/>
            <person name="Holland P.W.H."/>
            <person name="King N."/>
            <person name="Lang F.B.F."/>
            <person name="Roger A.J."/>
            <person name="Ruiz-Trillo I."/>
            <person name="Lander E."/>
            <person name="Nusbaum C."/>
        </authorList>
    </citation>
    <scope>NUCLEOTIDE SEQUENCE [LARGE SCALE GENOMIC DNA]</scope>
    <source>
        <strain evidence="2 3">DAOM BR117</strain>
    </source>
</reference>
<dbReference type="InParanoid" id="A0A0L0H904"/>
<dbReference type="SUPFAM" id="SSF51905">
    <property type="entry name" value="FAD/NAD(P)-binding domain"/>
    <property type="match status" value="1"/>
</dbReference>
<dbReference type="GO" id="GO:0005737">
    <property type="term" value="C:cytoplasm"/>
    <property type="evidence" value="ECO:0007669"/>
    <property type="project" value="TreeGrafter"/>
</dbReference>
<dbReference type="OMA" id="DDTVYAC"/>
<dbReference type="Gene3D" id="3.50.50.60">
    <property type="entry name" value="FAD/NAD(P)-binding domain"/>
    <property type="match status" value="1"/>
</dbReference>
<dbReference type="InterPro" id="IPR006076">
    <property type="entry name" value="FAD-dep_OxRdtase"/>
</dbReference>
<protein>
    <recommendedName>
        <fullName evidence="1">FAD dependent oxidoreductase domain-containing protein</fullName>
    </recommendedName>
</protein>
<evidence type="ECO:0000313" key="3">
    <source>
        <dbReference type="Proteomes" id="UP000053201"/>
    </source>
</evidence>
<dbReference type="EMBL" id="KQ257461">
    <property type="protein sequence ID" value="KNC98015.1"/>
    <property type="molecule type" value="Genomic_DNA"/>
</dbReference>
<evidence type="ECO:0000259" key="1">
    <source>
        <dbReference type="Pfam" id="PF01266"/>
    </source>
</evidence>
<dbReference type="InterPro" id="IPR036188">
    <property type="entry name" value="FAD/NAD-bd_sf"/>
</dbReference>
<dbReference type="Gene3D" id="3.30.9.10">
    <property type="entry name" value="D-Amino Acid Oxidase, subunit A, domain 2"/>
    <property type="match status" value="1"/>
</dbReference>
<keyword evidence="3" id="KW-1185">Reference proteome</keyword>
<sequence>MRVIVVVGAGSIGSNIAYHLVHHASFDASKDKVIVIDREGVACAASGKAGGFLAQDWSDGTPLQSLARASFKRHAELAKLLNVDYGYRPMDTLHVAFSERGGKKSVWWLNQDKVSRVSVMGTTSNTAQVHPRLLMNALMDDAVKNGAQLVLGTVVNIDTSTNTIHYIPKDASTAEETMTYTDIIIAMGPWTGTASAWIPNIPSSINGFKAPSIVFKTSDLPQMVSPHAIFTQISMKGKVASPEIYPRPDGTVYICGECITPDTLPPSPADVAPSPADMEELKKLAAQVIPDVAACPVIAEQACYVPVPPGNVPVMGRVKGYDNVYVAAGHTVWGILNGPGTGMVISELVLSGQVTCGIDVSGIMDGGVFAVDE</sequence>
<gene>
    <name evidence="2" type="ORF">SPPG_06434</name>
</gene>
<dbReference type="PANTHER" id="PTHR13847">
    <property type="entry name" value="SARCOSINE DEHYDROGENASE-RELATED"/>
    <property type="match status" value="1"/>
</dbReference>
<dbReference type="GeneID" id="27689735"/>
<dbReference type="Pfam" id="PF01266">
    <property type="entry name" value="DAO"/>
    <property type="match status" value="1"/>
</dbReference>
<dbReference type="AlphaFoldDB" id="A0A0L0H904"/>
<accession>A0A0L0H904</accession>
<dbReference type="RefSeq" id="XP_016606055.1">
    <property type="nucleotide sequence ID" value="XM_016754639.1"/>
</dbReference>
<proteinExistence type="predicted"/>
<dbReference type="FunCoup" id="A0A0L0H904">
    <property type="interactions" value="53"/>
</dbReference>
<feature type="domain" description="FAD dependent oxidoreductase" evidence="1">
    <location>
        <begin position="4"/>
        <end position="348"/>
    </location>
</feature>
<dbReference type="eggNOG" id="KOG2852">
    <property type="taxonomic scope" value="Eukaryota"/>
</dbReference>
<name>A0A0L0H904_SPIPD</name>